<keyword evidence="1" id="KW-0472">Membrane</keyword>
<evidence type="ECO:0000313" key="2">
    <source>
        <dbReference type="EMBL" id="PZQ21452.1"/>
    </source>
</evidence>
<sequence length="213" mass="21809">MIRFDRSWQRLAVGVAVLAGLVDAIGFVESAGFFVSFMTGNSTRMAVGAAEWRDAALIAGGIIAVFVTGVVAGALLAARFRSVRTAAILGAVTLFLLVAAVLRFGGAGPGAIAALAFAMGVANAALEGEDGAAVGVTYMTGTLVQMGHKIANALRGEGDGRWHGHFWLWAGLVAGAIAGARILLWSPAAGYGVAILMAGGLAARAWWIVRQAR</sequence>
<feature type="transmembrane region" description="Helical" evidence="1">
    <location>
        <begin position="190"/>
        <end position="209"/>
    </location>
</feature>
<reference evidence="2 3" key="1">
    <citation type="submission" date="2017-08" db="EMBL/GenBank/DDBJ databases">
        <title>Infants hospitalized years apart are colonized by the same room-sourced microbial strains.</title>
        <authorList>
            <person name="Brooks B."/>
            <person name="Olm M.R."/>
            <person name="Firek B.A."/>
            <person name="Baker R."/>
            <person name="Thomas B.C."/>
            <person name="Morowitz M.J."/>
            <person name="Banfield J.F."/>
        </authorList>
    </citation>
    <scope>NUCLEOTIDE SEQUENCE [LARGE SCALE GENOMIC DNA]</scope>
    <source>
        <strain evidence="2">S2_005_003_R2_47</strain>
    </source>
</reference>
<gene>
    <name evidence="2" type="ORF">DI569_11875</name>
</gene>
<evidence type="ECO:0000313" key="3">
    <source>
        <dbReference type="Proteomes" id="UP000248597"/>
    </source>
</evidence>
<feature type="transmembrane region" description="Helical" evidence="1">
    <location>
        <begin position="85"/>
        <end position="104"/>
    </location>
</feature>
<dbReference type="EMBL" id="QFPJ01000029">
    <property type="protein sequence ID" value="PZQ21452.1"/>
    <property type="molecule type" value="Genomic_DNA"/>
</dbReference>
<feature type="transmembrane region" description="Helical" evidence="1">
    <location>
        <begin position="166"/>
        <end position="184"/>
    </location>
</feature>
<dbReference type="AlphaFoldDB" id="A0A2W5KWQ6"/>
<organism evidence="2 3">
    <name type="scientific">Sphingopyxis macrogoltabida</name>
    <name type="common">Sphingomonas macrogoltabidus</name>
    <dbReference type="NCBI Taxonomy" id="33050"/>
    <lineage>
        <taxon>Bacteria</taxon>
        <taxon>Pseudomonadati</taxon>
        <taxon>Pseudomonadota</taxon>
        <taxon>Alphaproteobacteria</taxon>
        <taxon>Sphingomonadales</taxon>
        <taxon>Sphingomonadaceae</taxon>
        <taxon>Sphingopyxis</taxon>
    </lineage>
</organism>
<dbReference type="PANTHER" id="PTHR37314:SF4">
    <property type="entry name" value="UPF0700 TRANSMEMBRANE PROTEIN YOAK"/>
    <property type="match status" value="1"/>
</dbReference>
<protein>
    <submittedName>
        <fullName evidence="2">DUF1275 domain-containing protein</fullName>
    </submittedName>
</protein>
<feature type="transmembrane region" description="Helical" evidence="1">
    <location>
        <begin position="55"/>
        <end position="78"/>
    </location>
</feature>
<dbReference type="Pfam" id="PF06912">
    <property type="entry name" value="DUF1275"/>
    <property type="match status" value="1"/>
</dbReference>
<name>A0A2W5KWQ6_SPHMC</name>
<feature type="transmembrane region" description="Helical" evidence="1">
    <location>
        <begin position="12"/>
        <end position="35"/>
    </location>
</feature>
<accession>A0A2W5KWQ6</accession>
<proteinExistence type="predicted"/>
<dbReference type="Proteomes" id="UP000248597">
    <property type="component" value="Unassembled WGS sequence"/>
</dbReference>
<dbReference type="PANTHER" id="PTHR37314">
    <property type="entry name" value="SLR0142 PROTEIN"/>
    <property type="match status" value="1"/>
</dbReference>
<keyword evidence="1" id="KW-1133">Transmembrane helix</keyword>
<dbReference type="InterPro" id="IPR010699">
    <property type="entry name" value="DUF1275"/>
</dbReference>
<evidence type="ECO:0000256" key="1">
    <source>
        <dbReference type="SAM" id="Phobius"/>
    </source>
</evidence>
<comment type="caution">
    <text evidence="2">The sequence shown here is derived from an EMBL/GenBank/DDBJ whole genome shotgun (WGS) entry which is preliminary data.</text>
</comment>
<keyword evidence="1" id="KW-0812">Transmembrane</keyword>